<feature type="signal peptide" evidence="2">
    <location>
        <begin position="1"/>
        <end position="21"/>
    </location>
</feature>
<dbReference type="EMBL" id="OU594942">
    <property type="protein sequence ID" value="CAG9277607.1"/>
    <property type="molecule type" value="Genomic_DNA"/>
</dbReference>
<dbReference type="AlphaFoldDB" id="A0A8J9WZW6"/>
<feature type="chain" id="PRO_5035448539" evidence="2">
    <location>
        <begin position="22"/>
        <end position="589"/>
    </location>
</feature>
<feature type="compositionally biased region" description="Basic and acidic residues" evidence="1">
    <location>
        <begin position="72"/>
        <end position="82"/>
    </location>
</feature>
<organism evidence="3">
    <name type="scientific">Phaeodactylum tricornutum</name>
    <name type="common">Diatom</name>
    <dbReference type="NCBI Taxonomy" id="2850"/>
    <lineage>
        <taxon>Eukaryota</taxon>
        <taxon>Sar</taxon>
        <taxon>Stramenopiles</taxon>
        <taxon>Ochrophyta</taxon>
        <taxon>Bacillariophyta</taxon>
        <taxon>Bacillariophyceae</taxon>
        <taxon>Bacillariophycidae</taxon>
        <taxon>Naviculales</taxon>
        <taxon>Phaeodactylaceae</taxon>
        <taxon>Phaeodactylum</taxon>
    </lineage>
</organism>
<protein>
    <submittedName>
        <fullName evidence="3">Uncharacterized protein</fullName>
    </submittedName>
</protein>
<evidence type="ECO:0000256" key="2">
    <source>
        <dbReference type="SAM" id="SignalP"/>
    </source>
</evidence>
<name>A0A8J9WZW6_PHATR</name>
<gene>
    <name evidence="3" type="ORF">PTTT1_LOCUS4324</name>
</gene>
<evidence type="ECO:0000313" key="3">
    <source>
        <dbReference type="EMBL" id="CAG9277607.1"/>
    </source>
</evidence>
<proteinExistence type="predicted"/>
<feature type="region of interest" description="Disordered" evidence="1">
    <location>
        <begin position="35"/>
        <end position="119"/>
    </location>
</feature>
<sequence length="589" mass="66048">MRRHCLLSALLLLSGPGLDQSRSFRVVAFQTSSAPRSSLSRCTTALDAKSRKARREVDRSRPKSFYDAIEDAQDKPVKEGPPPKKKKKEGKPSDNEGVASDTERQVRATEAQQRMDERPEVSTMIIDEETGIEVVAQGKSVMDVVTRKAVKLSSMGPEYRLAQMFPGVPPAVRDTMRLNWQTAEVPDMVEALREACSVKLEDGKRGIPPHPSVANKAIDFVLANRDYLGSRMKKKTLGRLQMRNMSLGNKDEAREYQKLWRNFLTLENHISAPFRQIIMDAEGRVGPNFGNLDLQQFCGGEIYQRAANYLVLKGMVAHWEKKVVDAEYLERTKQTKENYITILARGDPKRFLPDPPILFTLRECCQVALMSQQMTKAFVDTPELFDDLPVEIRFLESALTIKGGTALRKFIVEEFCPAEGISPEGLREGLRRLATQLENMQIDPYADITNIIERLNMAMSVGTDDERNPYTAYVANKDPNGPGAFQTYTFNHEKLSLVRFLDSQYEGTSGVADLPKQSGLGGFFNFGGTSNTPSTATEVTKDRSKYYKVPDARAAGRPHDLGWLDMLNDEKDTARLGKVPPGRIIPDDE</sequence>
<dbReference type="Proteomes" id="UP000836788">
    <property type="component" value="Chromosome 1"/>
</dbReference>
<keyword evidence="2" id="KW-0732">Signal</keyword>
<evidence type="ECO:0000256" key="1">
    <source>
        <dbReference type="SAM" id="MobiDB-lite"/>
    </source>
</evidence>
<accession>A0A8J9WZW6</accession>
<reference evidence="3" key="1">
    <citation type="submission" date="2022-02" db="EMBL/GenBank/DDBJ databases">
        <authorList>
            <person name="Giguere J D."/>
        </authorList>
    </citation>
    <scope>NUCLEOTIDE SEQUENCE</scope>
    <source>
        <strain evidence="3">CCAP 1055/1</strain>
    </source>
</reference>
<feature type="compositionally biased region" description="Basic and acidic residues" evidence="1">
    <location>
        <begin position="101"/>
        <end position="119"/>
    </location>
</feature>